<comment type="caution">
    <text evidence="1">The sequence shown here is derived from an EMBL/GenBank/DDBJ whole genome shotgun (WGS) entry which is preliminary data.</text>
</comment>
<protein>
    <submittedName>
        <fullName evidence="1">Alpha/Beta hydrolase protein</fullName>
    </submittedName>
</protein>
<keyword evidence="1" id="KW-0378">Hydrolase</keyword>
<organism evidence="1 2">
    <name type="scientific">Truncatella angustata</name>
    <dbReference type="NCBI Taxonomy" id="152316"/>
    <lineage>
        <taxon>Eukaryota</taxon>
        <taxon>Fungi</taxon>
        <taxon>Dikarya</taxon>
        <taxon>Ascomycota</taxon>
        <taxon>Pezizomycotina</taxon>
        <taxon>Sordariomycetes</taxon>
        <taxon>Xylariomycetidae</taxon>
        <taxon>Amphisphaeriales</taxon>
        <taxon>Sporocadaceae</taxon>
        <taxon>Truncatella</taxon>
    </lineage>
</organism>
<proteinExistence type="predicted"/>
<dbReference type="OrthoDB" id="190201at2759"/>
<dbReference type="GO" id="GO:0017171">
    <property type="term" value="F:serine hydrolase activity"/>
    <property type="evidence" value="ECO:0007669"/>
    <property type="project" value="TreeGrafter"/>
</dbReference>
<dbReference type="InterPro" id="IPR029058">
    <property type="entry name" value="AB_hydrolase_fold"/>
</dbReference>
<name>A0A9P8UVZ5_9PEZI</name>
<dbReference type="Gene3D" id="3.40.50.1820">
    <property type="entry name" value="alpha/beta hydrolase"/>
    <property type="match status" value="1"/>
</dbReference>
<dbReference type="PANTHER" id="PTHR46331">
    <property type="entry name" value="VALACYCLOVIR HYDROLASE"/>
    <property type="match status" value="1"/>
</dbReference>
<dbReference type="PANTHER" id="PTHR46331:SF2">
    <property type="entry name" value="VALACYCLOVIR HYDROLASE"/>
    <property type="match status" value="1"/>
</dbReference>
<dbReference type="Proteomes" id="UP000758603">
    <property type="component" value="Unassembled WGS sequence"/>
</dbReference>
<evidence type="ECO:0000313" key="1">
    <source>
        <dbReference type="EMBL" id="KAH6659352.1"/>
    </source>
</evidence>
<dbReference type="AlphaFoldDB" id="A0A9P8UVZ5"/>
<dbReference type="SUPFAM" id="SSF53474">
    <property type="entry name" value="alpha/beta-Hydrolases"/>
    <property type="match status" value="1"/>
</dbReference>
<gene>
    <name evidence="1" type="ORF">BKA67DRAFT_544201</name>
</gene>
<dbReference type="GeneID" id="70130142"/>
<sequence>MKNHHIIAMDTRGHGRSTMDSVPFSYELYASDAAGLLESLGIAKAAWVGWSDMAMGTYAALMDAHNSSLIDRAFAFGGGHEVASTNASFTSTAIYGEFVTRAQQEYQKLQPNGNLTAFANAVATLEGTQPNWAQSDFSKIKLGSKVTVSDGQYEEAIVLSEPALLHSWIKGSRLATMTNVSHFAPVQDPVQFAVKVESFLKA</sequence>
<keyword evidence="2" id="KW-1185">Reference proteome</keyword>
<dbReference type="EMBL" id="JAGPXC010000001">
    <property type="protein sequence ID" value="KAH6659352.1"/>
    <property type="molecule type" value="Genomic_DNA"/>
</dbReference>
<evidence type="ECO:0000313" key="2">
    <source>
        <dbReference type="Proteomes" id="UP000758603"/>
    </source>
</evidence>
<dbReference type="RefSeq" id="XP_045963483.1">
    <property type="nucleotide sequence ID" value="XM_046101250.1"/>
</dbReference>
<accession>A0A9P8UVZ5</accession>
<reference evidence="1" key="1">
    <citation type="journal article" date="2021" name="Nat. Commun.">
        <title>Genetic determinants of endophytism in the Arabidopsis root mycobiome.</title>
        <authorList>
            <person name="Mesny F."/>
            <person name="Miyauchi S."/>
            <person name="Thiergart T."/>
            <person name="Pickel B."/>
            <person name="Atanasova L."/>
            <person name="Karlsson M."/>
            <person name="Huettel B."/>
            <person name="Barry K.W."/>
            <person name="Haridas S."/>
            <person name="Chen C."/>
            <person name="Bauer D."/>
            <person name="Andreopoulos W."/>
            <person name="Pangilinan J."/>
            <person name="LaButti K."/>
            <person name="Riley R."/>
            <person name="Lipzen A."/>
            <person name="Clum A."/>
            <person name="Drula E."/>
            <person name="Henrissat B."/>
            <person name="Kohler A."/>
            <person name="Grigoriev I.V."/>
            <person name="Martin F.M."/>
            <person name="Hacquard S."/>
        </authorList>
    </citation>
    <scope>NUCLEOTIDE SEQUENCE</scope>
    <source>
        <strain evidence="1">MPI-SDFR-AT-0073</strain>
    </source>
</reference>